<dbReference type="InterPro" id="IPR001867">
    <property type="entry name" value="OmpR/PhoB-type_DNA-bd"/>
</dbReference>
<dbReference type="Gene3D" id="1.10.10.10">
    <property type="entry name" value="Winged helix-like DNA-binding domain superfamily/Winged helix DNA-binding domain"/>
    <property type="match status" value="1"/>
</dbReference>
<dbReference type="InterPro" id="IPR016032">
    <property type="entry name" value="Sig_transdc_resp-reg_C-effctor"/>
</dbReference>
<dbReference type="GO" id="GO:0003677">
    <property type="term" value="F:DNA binding"/>
    <property type="evidence" value="ECO:0007669"/>
    <property type="project" value="UniProtKB-KW"/>
</dbReference>
<sequence length="128" mass="14605">MNIHERVEYLEEENRQLRQSIAGMKHDFPREWGLTGAEQRALNCLYTGQNFFRQEEAIRFAASNGNATDRDLVKVYICKLRKKLKPYGIEIKTVWGEGYELTPESGSLIKNTLSTKPIFSFAGESASA</sequence>
<accession>K8P8G5</accession>
<name>K8P8G5_9BRAD</name>
<reference evidence="3 4" key="1">
    <citation type="submission" date="2012-04" db="EMBL/GenBank/DDBJ databases">
        <title>The Genome Sequence of Afipia clevelandensis ATCC 49720.</title>
        <authorList>
            <consortium name="The Broad Institute Genome Sequencing Platform"/>
            <person name="Earl A."/>
            <person name="Ward D."/>
            <person name="Feldgarden M."/>
            <person name="Gevers D."/>
            <person name="Huys G."/>
            <person name="Walker B."/>
            <person name="Young S.K."/>
            <person name="Zeng Q."/>
            <person name="Gargeya S."/>
            <person name="Fitzgerald M."/>
            <person name="Haas B."/>
            <person name="Abouelleil A."/>
            <person name="Alvarado L."/>
            <person name="Arachchi H.M."/>
            <person name="Berlin A."/>
            <person name="Chapman S.B."/>
            <person name="Goldberg J."/>
            <person name="Griggs A."/>
            <person name="Gujja S."/>
            <person name="Hansen M."/>
            <person name="Howarth C."/>
            <person name="Imamovic A."/>
            <person name="Larimer J."/>
            <person name="McCowen C."/>
            <person name="Montmayeur A."/>
            <person name="Murphy C."/>
            <person name="Neiman D."/>
            <person name="Pearson M."/>
            <person name="Priest M."/>
            <person name="Roberts A."/>
            <person name="Saif S."/>
            <person name="Shea T."/>
            <person name="Sisk P."/>
            <person name="Sykes S."/>
            <person name="Wortman J."/>
            <person name="Nusbaum C."/>
            <person name="Birren B."/>
        </authorList>
    </citation>
    <scope>NUCLEOTIDE SEQUENCE [LARGE SCALE GENOMIC DNA]</scope>
    <source>
        <strain evidence="3 4">ATCC 49720</strain>
    </source>
</reference>
<evidence type="ECO:0000313" key="3">
    <source>
        <dbReference type="EMBL" id="EKS37786.1"/>
    </source>
</evidence>
<keyword evidence="1" id="KW-0238">DNA-binding</keyword>
<dbReference type="Proteomes" id="UP000001095">
    <property type="component" value="Unassembled WGS sequence"/>
</dbReference>
<evidence type="ECO:0000256" key="1">
    <source>
        <dbReference type="ARBA" id="ARBA00023125"/>
    </source>
</evidence>
<dbReference type="GO" id="GO:0000160">
    <property type="term" value="P:phosphorelay signal transduction system"/>
    <property type="evidence" value="ECO:0007669"/>
    <property type="project" value="InterPro"/>
</dbReference>
<dbReference type="GO" id="GO:0006355">
    <property type="term" value="P:regulation of DNA-templated transcription"/>
    <property type="evidence" value="ECO:0007669"/>
    <property type="project" value="InterPro"/>
</dbReference>
<feature type="domain" description="OmpR/PhoB-type" evidence="2">
    <location>
        <begin position="29"/>
        <end position="101"/>
    </location>
</feature>
<dbReference type="EMBL" id="AGWY01000007">
    <property type="protein sequence ID" value="EKS37786.1"/>
    <property type="molecule type" value="Genomic_DNA"/>
</dbReference>
<dbReference type="Pfam" id="PF00486">
    <property type="entry name" value="Trans_reg_C"/>
    <property type="match status" value="1"/>
</dbReference>
<dbReference type="AlphaFoldDB" id="K8P8G5"/>
<organism evidence="3 4">
    <name type="scientific">Afipia clevelandensis ATCC 49720</name>
    <dbReference type="NCBI Taxonomy" id="883079"/>
    <lineage>
        <taxon>Bacteria</taxon>
        <taxon>Pseudomonadati</taxon>
        <taxon>Pseudomonadota</taxon>
        <taxon>Alphaproteobacteria</taxon>
        <taxon>Hyphomicrobiales</taxon>
        <taxon>Nitrobacteraceae</taxon>
        <taxon>Afipia</taxon>
    </lineage>
</organism>
<dbReference type="OrthoDB" id="8237486at2"/>
<proteinExistence type="predicted"/>
<evidence type="ECO:0000259" key="2">
    <source>
        <dbReference type="SMART" id="SM00862"/>
    </source>
</evidence>
<protein>
    <recommendedName>
        <fullName evidence="2">OmpR/PhoB-type domain-containing protein</fullName>
    </recommendedName>
</protein>
<evidence type="ECO:0000313" key="4">
    <source>
        <dbReference type="Proteomes" id="UP000001095"/>
    </source>
</evidence>
<dbReference type="SMART" id="SM00862">
    <property type="entry name" value="Trans_reg_C"/>
    <property type="match status" value="1"/>
</dbReference>
<dbReference type="HOGENOM" id="CLU_1954943_0_0_5"/>
<comment type="caution">
    <text evidence="3">The sequence shown here is derived from an EMBL/GenBank/DDBJ whole genome shotgun (WGS) entry which is preliminary data.</text>
</comment>
<dbReference type="RefSeq" id="WP_002712602.1">
    <property type="nucleotide sequence ID" value="NZ_KB375281.1"/>
</dbReference>
<gene>
    <name evidence="3" type="ORF">HMPREF9696_01736</name>
</gene>
<dbReference type="InterPro" id="IPR036388">
    <property type="entry name" value="WH-like_DNA-bd_sf"/>
</dbReference>
<keyword evidence="4" id="KW-1185">Reference proteome</keyword>
<dbReference type="SUPFAM" id="SSF46894">
    <property type="entry name" value="C-terminal effector domain of the bipartite response regulators"/>
    <property type="match status" value="1"/>
</dbReference>